<evidence type="ECO:0000256" key="1">
    <source>
        <dbReference type="ARBA" id="ARBA00022475"/>
    </source>
</evidence>
<name>A0A0F5K2F4_9BURK</name>
<dbReference type="Pfam" id="PF07869">
    <property type="entry name" value="DUF1656"/>
    <property type="match status" value="1"/>
</dbReference>
<protein>
    <submittedName>
        <fullName evidence="6">Membrane protein</fullName>
    </submittedName>
</protein>
<keyword evidence="4 5" id="KW-0472">Membrane</keyword>
<dbReference type="Proteomes" id="UP000033618">
    <property type="component" value="Unassembled WGS sequence"/>
</dbReference>
<dbReference type="STRING" id="28092.WM40_07375"/>
<dbReference type="PATRIC" id="fig|28092.6.peg.1746"/>
<evidence type="ECO:0000256" key="4">
    <source>
        <dbReference type="ARBA" id="ARBA00023136"/>
    </source>
</evidence>
<sequence length="70" mass="8379">MIGEFDIYGVFIPELLVWMLLAYGLLRLVTMGFARWRFYRHVWHRSMFDLGIYVILLGLVVFVSYLFRTG</sequence>
<proteinExistence type="predicted"/>
<comment type="caution">
    <text evidence="6">The sequence shown here is derived from an EMBL/GenBank/DDBJ whole genome shotgun (WGS) entry which is preliminary data.</text>
</comment>
<keyword evidence="3 5" id="KW-1133">Transmembrane helix</keyword>
<accession>A0A0F5K2F4</accession>
<keyword evidence="7" id="KW-1185">Reference proteome</keyword>
<feature type="transmembrane region" description="Helical" evidence="5">
    <location>
        <begin position="15"/>
        <end position="34"/>
    </location>
</feature>
<organism evidence="6 7">
    <name type="scientific">Robbsia andropogonis</name>
    <dbReference type="NCBI Taxonomy" id="28092"/>
    <lineage>
        <taxon>Bacteria</taxon>
        <taxon>Pseudomonadati</taxon>
        <taxon>Pseudomonadota</taxon>
        <taxon>Betaproteobacteria</taxon>
        <taxon>Burkholderiales</taxon>
        <taxon>Burkholderiaceae</taxon>
        <taxon>Robbsia</taxon>
    </lineage>
</organism>
<dbReference type="OrthoDB" id="7021192at2"/>
<gene>
    <name evidence="6" type="ORF">WM40_07375</name>
</gene>
<dbReference type="EMBL" id="LAQU01000005">
    <property type="protein sequence ID" value="KKB64278.1"/>
    <property type="molecule type" value="Genomic_DNA"/>
</dbReference>
<feature type="transmembrane region" description="Helical" evidence="5">
    <location>
        <begin position="46"/>
        <end position="67"/>
    </location>
</feature>
<keyword evidence="2 5" id="KW-0812">Transmembrane</keyword>
<evidence type="ECO:0000313" key="7">
    <source>
        <dbReference type="Proteomes" id="UP000033618"/>
    </source>
</evidence>
<evidence type="ECO:0000256" key="2">
    <source>
        <dbReference type="ARBA" id="ARBA00022692"/>
    </source>
</evidence>
<evidence type="ECO:0000256" key="3">
    <source>
        <dbReference type="ARBA" id="ARBA00022989"/>
    </source>
</evidence>
<reference evidence="6 7" key="1">
    <citation type="submission" date="2015-03" db="EMBL/GenBank/DDBJ databases">
        <title>Draft Genome Sequence of Burkholderia andropogonis type strain ICMP2807, isolated from Sorghum bicolor.</title>
        <authorList>
            <person name="Lopes-Santos L."/>
            <person name="Castro D.B."/>
            <person name="Ottoboni L.M."/>
            <person name="Park D."/>
            <person name="Weirc B.S."/>
            <person name="Destefano S.A."/>
        </authorList>
    </citation>
    <scope>NUCLEOTIDE SEQUENCE [LARGE SCALE GENOMIC DNA]</scope>
    <source>
        <strain evidence="6 7">ICMP2807</strain>
    </source>
</reference>
<evidence type="ECO:0000256" key="5">
    <source>
        <dbReference type="SAM" id="Phobius"/>
    </source>
</evidence>
<dbReference type="InterPro" id="IPR012451">
    <property type="entry name" value="DUF1656"/>
</dbReference>
<keyword evidence="1" id="KW-1003">Cell membrane</keyword>
<dbReference type="RefSeq" id="WP_024904431.1">
    <property type="nucleotide sequence ID" value="NZ_CADFGU010000003.1"/>
</dbReference>
<dbReference type="AlphaFoldDB" id="A0A0F5K2F4"/>
<evidence type="ECO:0000313" key="6">
    <source>
        <dbReference type="EMBL" id="KKB64278.1"/>
    </source>
</evidence>